<evidence type="ECO:0000313" key="4">
    <source>
        <dbReference type="Proteomes" id="UP001175000"/>
    </source>
</evidence>
<proteinExistence type="predicted"/>
<name>A0AA39WLG2_9PEZI</name>
<dbReference type="Proteomes" id="UP001175000">
    <property type="component" value="Unassembled WGS sequence"/>
</dbReference>
<feature type="transmembrane region" description="Helical" evidence="2">
    <location>
        <begin position="104"/>
        <end position="122"/>
    </location>
</feature>
<evidence type="ECO:0000256" key="1">
    <source>
        <dbReference type="SAM" id="MobiDB-lite"/>
    </source>
</evidence>
<accession>A0AA39WLG2</accession>
<protein>
    <submittedName>
        <fullName evidence="3">Uncharacterized protein</fullName>
    </submittedName>
</protein>
<dbReference type="EMBL" id="JAULSU010000005">
    <property type="protein sequence ID" value="KAK0617591.1"/>
    <property type="molecule type" value="Genomic_DNA"/>
</dbReference>
<feature type="transmembrane region" description="Helical" evidence="2">
    <location>
        <begin position="20"/>
        <end position="41"/>
    </location>
</feature>
<organism evidence="3 4">
    <name type="scientific">Immersiella caudata</name>
    <dbReference type="NCBI Taxonomy" id="314043"/>
    <lineage>
        <taxon>Eukaryota</taxon>
        <taxon>Fungi</taxon>
        <taxon>Dikarya</taxon>
        <taxon>Ascomycota</taxon>
        <taxon>Pezizomycotina</taxon>
        <taxon>Sordariomycetes</taxon>
        <taxon>Sordariomycetidae</taxon>
        <taxon>Sordariales</taxon>
        <taxon>Lasiosphaeriaceae</taxon>
        <taxon>Immersiella</taxon>
    </lineage>
</organism>
<keyword evidence="4" id="KW-1185">Reference proteome</keyword>
<feature type="transmembrane region" description="Helical" evidence="2">
    <location>
        <begin position="143"/>
        <end position="167"/>
    </location>
</feature>
<gene>
    <name evidence="3" type="ORF">B0T14DRAFT_569081</name>
</gene>
<keyword evidence="2" id="KW-1133">Transmembrane helix</keyword>
<comment type="caution">
    <text evidence="3">The sequence shown here is derived from an EMBL/GenBank/DDBJ whole genome shotgun (WGS) entry which is preliminary data.</text>
</comment>
<feature type="transmembrane region" description="Helical" evidence="2">
    <location>
        <begin position="61"/>
        <end position="84"/>
    </location>
</feature>
<reference evidence="3" key="1">
    <citation type="submission" date="2023-06" db="EMBL/GenBank/DDBJ databases">
        <title>Genome-scale phylogeny and comparative genomics of the fungal order Sordariales.</title>
        <authorList>
            <consortium name="Lawrence Berkeley National Laboratory"/>
            <person name="Hensen N."/>
            <person name="Bonometti L."/>
            <person name="Westerberg I."/>
            <person name="Brannstrom I.O."/>
            <person name="Guillou S."/>
            <person name="Cros-Aarteil S."/>
            <person name="Calhoun S."/>
            <person name="Haridas S."/>
            <person name="Kuo A."/>
            <person name="Mondo S."/>
            <person name="Pangilinan J."/>
            <person name="Riley R."/>
            <person name="Labutti K."/>
            <person name="Andreopoulos B."/>
            <person name="Lipzen A."/>
            <person name="Chen C."/>
            <person name="Yanf M."/>
            <person name="Daum C."/>
            <person name="Ng V."/>
            <person name="Clum A."/>
            <person name="Steindorff A."/>
            <person name="Ohm R."/>
            <person name="Martin F."/>
            <person name="Silar P."/>
            <person name="Natvig D."/>
            <person name="Lalanne C."/>
            <person name="Gautier V."/>
            <person name="Ament-Velasquez S.L."/>
            <person name="Kruys A."/>
            <person name="Hutchinson M.I."/>
            <person name="Powell A.J."/>
            <person name="Barry K."/>
            <person name="Miller A.N."/>
            <person name="Grigoriev I.V."/>
            <person name="Debuchy R."/>
            <person name="Gladieux P."/>
            <person name="Thoren M.H."/>
            <person name="Johannesson H."/>
        </authorList>
    </citation>
    <scope>NUCLEOTIDE SEQUENCE</scope>
    <source>
        <strain evidence="3">CBS 606.72</strain>
    </source>
</reference>
<feature type="transmembrane region" description="Helical" evidence="2">
    <location>
        <begin position="262"/>
        <end position="280"/>
    </location>
</feature>
<evidence type="ECO:0000313" key="3">
    <source>
        <dbReference type="EMBL" id="KAK0617591.1"/>
    </source>
</evidence>
<evidence type="ECO:0000256" key="2">
    <source>
        <dbReference type="SAM" id="Phobius"/>
    </source>
</evidence>
<feature type="transmembrane region" description="Helical" evidence="2">
    <location>
        <begin position="187"/>
        <end position="211"/>
    </location>
</feature>
<dbReference type="AlphaFoldDB" id="A0AA39WLG2"/>
<feature type="region of interest" description="Disordered" evidence="1">
    <location>
        <begin position="394"/>
        <end position="413"/>
    </location>
</feature>
<sequence length="429" mass="48808">MAQATSLWDLPAQALPSYGGLVGPVFTVIWFCASIAFWFAFHTLLRTPGVFDRKRPTWDEFKAIAVGTGLLASWYFFCVIDRWIHHDLRPVEFGYILVLPFFEILKIASSLILIMGTFTVVWKDLEPRFPKNQQGKWWFASKMLLFFTGLMGLYSWVLKFSLAIVWMRFASLNAIADVATKRTQCEIAMCVFFFVFGLMTVAASSGVLIKMLWNNARLVGDRIVLSLATLMLFLRSTVELGTAAKAYSPDHTRMSLLVTNDVAFGLLTMLYLSCMFWHAWRVTSDVDMGSEQPELVSAFIRFRIVEQLNHMCEPGRESPALRDALELLRMNLTAVVSDERLVAATRSLSEDDRRKFAEDCLRDVDTTYGKLDPAGGVNADSLRTRTPFSMLSRLSRASHRSQRQVKRESRRENERVKLGAVLKAMIRSD</sequence>
<keyword evidence="2" id="KW-0812">Transmembrane</keyword>
<keyword evidence="2" id="KW-0472">Membrane</keyword>